<dbReference type="Proteomes" id="UP001230220">
    <property type="component" value="Unassembled WGS sequence"/>
</dbReference>
<keyword evidence="4" id="KW-1185">Reference proteome</keyword>
<keyword evidence="1" id="KW-0812">Transmembrane</keyword>
<accession>A0ABU0E2X4</accession>
<feature type="transmembrane region" description="Helical" evidence="1">
    <location>
        <begin position="7"/>
        <end position="27"/>
    </location>
</feature>
<dbReference type="SMART" id="SM00900">
    <property type="entry name" value="FMN_bind"/>
    <property type="match status" value="1"/>
</dbReference>
<dbReference type="InterPro" id="IPR007329">
    <property type="entry name" value="FMN-bd"/>
</dbReference>
<dbReference type="Gene3D" id="3.90.1010.20">
    <property type="match status" value="1"/>
</dbReference>
<keyword evidence="1" id="KW-1133">Transmembrane helix</keyword>
<gene>
    <name evidence="3" type="ORF">J2S15_001818</name>
</gene>
<dbReference type="EMBL" id="JAUSUR010000003">
    <property type="protein sequence ID" value="MDQ0361071.1"/>
    <property type="molecule type" value="Genomic_DNA"/>
</dbReference>
<dbReference type="RefSeq" id="WP_307407493.1">
    <property type="nucleotide sequence ID" value="NZ_JAUSUR010000003.1"/>
</dbReference>
<keyword evidence="1" id="KW-0472">Membrane</keyword>
<dbReference type="Pfam" id="PF04205">
    <property type="entry name" value="FMN_bind"/>
    <property type="match status" value="1"/>
</dbReference>
<organism evidence="3 4">
    <name type="scientific">Breznakia pachnodae</name>
    <dbReference type="NCBI Taxonomy" id="265178"/>
    <lineage>
        <taxon>Bacteria</taxon>
        <taxon>Bacillati</taxon>
        <taxon>Bacillota</taxon>
        <taxon>Erysipelotrichia</taxon>
        <taxon>Erysipelotrichales</taxon>
        <taxon>Erysipelotrichaceae</taxon>
        <taxon>Breznakia</taxon>
    </lineage>
</organism>
<evidence type="ECO:0000259" key="2">
    <source>
        <dbReference type="SMART" id="SM00900"/>
    </source>
</evidence>
<feature type="domain" description="FMN-binding" evidence="2">
    <location>
        <begin position="62"/>
        <end position="132"/>
    </location>
</feature>
<evidence type="ECO:0000313" key="4">
    <source>
        <dbReference type="Proteomes" id="UP001230220"/>
    </source>
</evidence>
<reference evidence="3 4" key="1">
    <citation type="submission" date="2023-07" db="EMBL/GenBank/DDBJ databases">
        <title>Genomic Encyclopedia of Type Strains, Phase IV (KMG-IV): sequencing the most valuable type-strain genomes for metagenomic binning, comparative biology and taxonomic classification.</title>
        <authorList>
            <person name="Goeker M."/>
        </authorList>
    </citation>
    <scope>NUCLEOTIDE SEQUENCE [LARGE SCALE GENOMIC DNA]</scope>
    <source>
        <strain evidence="3 4">DSM 16784</strain>
    </source>
</reference>
<proteinExistence type="predicted"/>
<evidence type="ECO:0000313" key="3">
    <source>
        <dbReference type="EMBL" id="MDQ0361071.1"/>
    </source>
</evidence>
<name>A0ABU0E2X4_9FIRM</name>
<comment type="caution">
    <text evidence="3">The sequence shown here is derived from an EMBL/GenBank/DDBJ whole genome shotgun (WGS) entry which is preliminary data.</text>
</comment>
<sequence length="132" mass="14868">MRKKVKVMIIITSIVLVIGVGFGLSYLKRYNDYKSEVADIKIKEVNLNEIEDGVYVGEYDVDFISAKVQVEVKDNQIKVIEFIEYHHDRGEKAKSILQDMVDEQRIDVDTISGATNSSKVIQKAVENALSGS</sequence>
<evidence type="ECO:0000256" key="1">
    <source>
        <dbReference type="SAM" id="Phobius"/>
    </source>
</evidence>
<protein>
    <submittedName>
        <fullName evidence="3">Uncharacterized protein with FMN-binding domain</fullName>
    </submittedName>
</protein>